<dbReference type="Proteomes" id="UP001301958">
    <property type="component" value="Unassembled WGS sequence"/>
</dbReference>
<organism evidence="1 2">
    <name type="scientific">Podospora fimiseda</name>
    <dbReference type="NCBI Taxonomy" id="252190"/>
    <lineage>
        <taxon>Eukaryota</taxon>
        <taxon>Fungi</taxon>
        <taxon>Dikarya</taxon>
        <taxon>Ascomycota</taxon>
        <taxon>Pezizomycotina</taxon>
        <taxon>Sordariomycetes</taxon>
        <taxon>Sordariomycetidae</taxon>
        <taxon>Sordariales</taxon>
        <taxon>Podosporaceae</taxon>
        <taxon>Podospora</taxon>
    </lineage>
</organism>
<keyword evidence="2" id="KW-1185">Reference proteome</keyword>
<accession>A0AAN7BHH9</accession>
<name>A0AAN7BHH9_9PEZI</name>
<reference evidence="1" key="2">
    <citation type="submission" date="2023-05" db="EMBL/GenBank/DDBJ databases">
        <authorList>
            <consortium name="Lawrence Berkeley National Laboratory"/>
            <person name="Steindorff A."/>
            <person name="Hensen N."/>
            <person name="Bonometti L."/>
            <person name="Westerberg I."/>
            <person name="Brannstrom I.O."/>
            <person name="Guillou S."/>
            <person name="Cros-Aarteil S."/>
            <person name="Calhoun S."/>
            <person name="Haridas S."/>
            <person name="Kuo A."/>
            <person name="Mondo S."/>
            <person name="Pangilinan J."/>
            <person name="Riley R."/>
            <person name="Labutti K."/>
            <person name="Andreopoulos B."/>
            <person name="Lipzen A."/>
            <person name="Chen C."/>
            <person name="Yanf M."/>
            <person name="Daum C."/>
            <person name="Ng V."/>
            <person name="Clum A."/>
            <person name="Ohm R."/>
            <person name="Martin F."/>
            <person name="Silar P."/>
            <person name="Natvig D."/>
            <person name="Lalanne C."/>
            <person name="Gautier V."/>
            <person name="Ament-Velasquez S.L."/>
            <person name="Kruys A."/>
            <person name="Hutchinson M.I."/>
            <person name="Powell A.J."/>
            <person name="Barry K."/>
            <person name="Miller A.N."/>
            <person name="Grigoriev I.V."/>
            <person name="Debuchy R."/>
            <person name="Gladieux P."/>
            <person name="Thoren M.H."/>
            <person name="Johannesson H."/>
        </authorList>
    </citation>
    <scope>NUCLEOTIDE SEQUENCE</scope>
    <source>
        <strain evidence="1">CBS 990.96</strain>
    </source>
</reference>
<protein>
    <submittedName>
        <fullName evidence="1">Uncharacterized protein</fullName>
    </submittedName>
</protein>
<dbReference type="AlphaFoldDB" id="A0AAN7BHH9"/>
<proteinExistence type="predicted"/>
<evidence type="ECO:0000313" key="2">
    <source>
        <dbReference type="Proteomes" id="UP001301958"/>
    </source>
</evidence>
<dbReference type="EMBL" id="MU865424">
    <property type="protein sequence ID" value="KAK4223500.1"/>
    <property type="molecule type" value="Genomic_DNA"/>
</dbReference>
<evidence type="ECO:0000313" key="1">
    <source>
        <dbReference type="EMBL" id="KAK4223500.1"/>
    </source>
</evidence>
<reference evidence="1" key="1">
    <citation type="journal article" date="2023" name="Mol. Phylogenet. Evol.">
        <title>Genome-scale phylogeny and comparative genomics of the fungal order Sordariales.</title>
        <authorList>
            <person name="Hensen N."/>
            <person name="Bonometti L."/>
            <person name="Westerberg I."/>
            <person name="Brannstrom I.O."/>
            <person name="Guillou S."/>
            <person name="Cros-Aarteil S."/>
            <person name="Calhoun S."/>
            <person name="Haridas S."/>
            <person name="Kuo A."/>
            <person name="Mondo S."/>
            <person name="Pangilinan J."/>
            <person name="Riley R."/>
            <person name="LaButti K."/>
            <person name="Andreopoulos B."/>
            <person name="Lipzen A."/>
            <person name="Chen C."/>
            <person name="Yan M."/>
            <person name="Daum C."/>
            <person name="Ng V."/>
            <person name="Clum A."/>
            <person name="Steindorff A."/>
            <person name="Ohm R.A."/>
            <person name="Martin F."/>
            <person name="Silar P."/>
            <person name="Natvig D.O."/>
            <person name="Lalanne C."/>
            <person name="Gautier V."/>
            <person name="Ament-Velasquez S.L."/>
            <person name="Kruys A."/>
            <person name="Hutchinson M.I."/>
            <person name="Powell A.J."/>
            <person name="Barry K."/>
            <person name="Miller A.N."/>
            <person name="Grigoriev I.V."/>
            <person name="Debuchy R."/>
            <person name="Gladieux P."/>
            <person name="Hiltunen Thoren M."/>
            <person name="Johannesson H."/>
        </authorList>
    </citation>
    <scope>NUCLEOTIDE SEQUENCE</scope>
    <source>
        <strain evidence="1">CBS 990.96</strain>
    </source>
</reference>
<sequence>MCQPQCKQPTSRLCSFYTDCAEATLKCGSGGCPIKYGLKNCLGFQGDLAKYTSAGQAFIWRTMNRLQVELRDAITCDSTCGQVNNAAFDSHPRCYIASGFFDLPVEDWYQLMKTVGWDLVGMQSFKQIIQTAGGCGGEMFEKIERGITESLEKAASDWVNAAQYLTRAAAMRILKKMIQGLLGHGGIL</sequence>
<gene>
    <name evidence="1" type="ORF">QBC38DRAFT_487559</name>
</gene>
<comment type="caution">
    <text evidence="1">The sequence shown here is derived from an EMBL/GenBank/DDBJ whole genome shotgun (WGS) entry which is preliminary data.</text>
</comment>